<dbReference type="OrthoDB" id="9795347at2"/>
<dbReference type="NCBIfam" id="NF006537">
    <property type="entry name" value="PRK09027.1"/>
    <property type="match status" value="1"/>
</dbReference>
<dbReference type="GO" id="GO:0042803">
    <property type="term" value="F:protein homodimerization activity"/>
    <property type="evidence" value="ECO:0007669"/>
    <property type="project" value="UniProtKB-ARBA"/>
</dbReference>
<dbReference type="PANTHER" id="PTHR11644">
    <property type="entry name" value="CYTIDINE DEAMINASE"/>
    <property type="match status" value="1"/>
</dbReference>
<dbReference type="SUPFAM" id="SSF53927">
    <property type="entry name" value="Cytidine deaminase-like"/>
    <property type="match status" value="2"/>
</dbReference>
<dbReference type="GO" id="GO:0046135">
    <property type="term" value="P:pyrimidine nucleoside catabolic process"/>
    <property type="evidence" value="ECO:0007669"/>
    <property type="project" value="UniProtKB-ARBA"/>
</dbReference>
<comment type="similarity">
    <text evidence="1">Belongs to the cytidine and deoxycytidylate deaminase family.</text>
</comment>
<comment type="subunit">
    <text evidence="2">Homodimer.</text>
</comment>
<protein>
    <submittedName>
        <fullName evidence="5">Putative cytidine deaminase</fullName>
        <ecNumber evidence="5">3.5.4.5</ecNumber>
    </submittedName>
</protein>
<evidence type="ECO:0000259" key="4">
    <source>
        <dbReference type="PROSITE" id="PS51747"/>
    </source>
</evidence>
<dbReference type="PIRSF" id="PIRSF006334">
    <property type="entry name" value="Cdd_plus_pseudo"/>
    <property type="match status" value="1"/>
</dbReference>
<dbReference type="GO" id="GO:0004126">
    <property type="term" value="F:cytidine deaminase activity"/>
    <property type="evidence" value="ECO:0007669"/>
    <property type="project" value="UniProtKB-EC"/>
</dbReference>
<dbReference type="GO" id="GO:0005829">
    <property type="term" value="C:cytosol"/>
    <property type="evidence" value="ECO:0007669"/>
    <property type="project" value="TreeGrafter"/>
</dbReference>
<proteinExistence type="inferred from homology"/>
<evidence type="ECO:0000256" key="3">
    <source>
        <dbReference type="PIRSR" id="PIRSR006334-1"/>
    </source>
</evidence>
<accession>A0A068R8M5</accession>
<dbReference type="InterPro" id="IPR050202">
    <property type="entry name" value="Cyt/Deoxycyt_deaminase"/>
</dbReference>
<name>A0A068R8M5_9GAMM</name>
<dbReference type="GO" id="GO:0008270">
    <property type="term" value="F:zinc ion binding"/>
    <property type="evidence" value="ECO:0007669"/>
    <property type="project" value="InterPro"/>
</dbReference>
<keyword evidence="5" id="KW-0378">Hydrolase</keyword>
<evidence type="ECO:0000313" key="5">
    <source>
        <dbReference type="EMBL" id="CDG46857.1"/>
    </source>
</evidence>
<dbReference type="InterPro" id="IPR016193">
    <property type="entry name" value="Cytidine_deaminase-like"/>
</dbReference>
<gene>
    <name evidence="5" type="primary">cdd</name>
    <name evidence="5" type="ORF">SCTVLC_0067</name>
</gene>
<dbReference type="FunFam" id="3.40.140.10:FF:000006">
    <property type="entry name" value="Cytidine deaminase"/>
    <property type="match status" value="1"/>
</dbReference>
<dbReference type="PROSITE" id="PS51747">
    <property type="entry name" value="CYT_DCMP_DEAMINASES_2"/>
    <property type="match status" value="1"/>
</dbReference>
<dbReference type="PANTHER" id="PTHR11644:SF2">
    <property type="entry name" value="CYTIDINE DEAMINASE"/>
    <property type="match status" value="1"/>
</dbReference>
<evidence type="ECO:0000256" key="2">
    <source>
        <dbReference type="ARBA" id="ARBA00011738"/>
    </source>
</evidence>
<dbReference type="EC" id="3.5.4.5" evidence="5"/>
<feature type="active site" description="Proton donor" evidence="3">
    <location>
        <position position="36"/>
    </location>
</feature>
<dbReference type="Gene3D" id="3.40.140.10">
    <property type="entry name" value="Cytidine Deaminase, domain 2"/>
    <property type="match status" value="2"/>
</dbReference>
<dbReference type="CDD" id="cd01283">
    <property type="entry name" value="cytidine_deaminase"/>
    <property type="match status" value="1"/>
</dbReference>
<dbReference type="InterPro" id="IPR002125">
    <property type="entry name" value="CMP_dCMP_dom"/>
</dbReference>
<organism evidence="5">
    <name type="scientific">Serratia symbiotica SCt-VLC</name>
    <dbReference type="NCBI Taxonomy" id="1347341"/>
    <lineage>
        <taxon>Bacteria</taxon>
        <taxon>Pseudomonadati</taxon>
        <taxon>Pseudomonadota</taxon>
        <taxon>Gammaproteobacteria</taxon>
        <taxon>Enterobacterales</taxon>
        <taxon>Yersiniaceae</taxon>
        <taxon>Serratia</taxon>
        <taxon>Serratia symbiotica</taxon>
    </lineage>
</organism>
<dbReference type="Pfam" id="PF08211">
    <property type="entry name" value="dCMP_cyt_deam_2"/>
    <property type="match status" value="1"/>
</dbReference>
<sequence length="226" mass="24276">MHLRFHSAFGKLPATLQSTLRPYIAAPDFPAILTAEQTAAIHAWLRGETALVAITVNYRPCDHCRQFMNELNSGAGLQIRLPGAEPATLADHLPDAFGPKDLGIATLLMDQINHGYQLTLTDELAQAALAAANQSYAPYSNAHSGLALAAEDGRVYAGRYAENAAFNPSLPPLQAALILFNLLGGDCMKIRRAVLAEPQSAILSQWDMTRATLAALGCHNVSRVSF</sequence>
<dbReference type="InterPro" id="IPR013171">
    <property type="entry name" value="Cyd/dCyd_deaminase_Zn-bd"/>
</dbReference>
<dbReference type="AlphaFoldDB" id="A0A068R8M5"/>
<dbReference type="EMBL" id="FR904230">
    <property type="protein sequence ID" value="CDG46857.1"/>
    <property type="molecule type" value="Genomic_DNA"/>
</dbReference>
<reference evidence="5" key="1">
    <citation type="submission" date="2013-06" db="EMBL/GenBank/DDBJ databases">
        <authorList>
            <person name="Mazano-Marin A."/>
        </authorList>
    </citation>
    <scope>NUCLEOTIDE SEQUENCE</scope>
    <source>
        <strain evidence="5">SCt-VLC</strain>
    </source>
</reference>
<dbReference type="RefSeq" id="WP_061769644.1">
    <property type="nucleotide sequence ID" value="NZ_FR904230.1"/>
</dbReference>
<reference evidence="5" key="2">
    <citation type="journal article" date="2014" name="Genome Biol. Evol.">
        <title>Settling down: the genome of Serratia symbiotica from the aphid Cinara tujafilina zooms in on the process of accommodation to a cooperative intracellular life.</title>
        <authorList>
            <person name="Manzano-Marin A."/>
            <person name="Latorre A."/>
        </authorList>
    </citation>
    <scope>NUCLEOTIDE SEQUENCE</scope>
    <source>
        <strain evidence="5">SCt-VLC</strain>
    </source>
</reference>
<evidence type="ECO:0000256" key="1">
    <source>
        <dbReference type="ARBA" id="ARBA00006576"/>
    </source>
</evidence>
<feature type="domain" description="CMP/dCMP-type deaminase" evidence="4">
    <location>
        <begin position="119"/>
        <end position="226"/>
    </location>
</feature>